<reference evidence="1" key="1">
    <citation type="journal article" date="2014" name="Int. J. Syst. Evol. Microbiol.">
        <title>Complete genome sequence of Corynebacterium casei LMG S-19264T (=DSM 44701T), isolated from a smear-ripened cheese.</title>
        <authorList>
            <consortium name="US DOE Joint Genome Institute (JGI-PGF)"/>
            <person name="Walter F."/>
            <person name="Albersmeier A."/>
            <person name="Kalinowski J."/>
            <person name="Ruckert C."/>
        </authorList>
    </citation>
    <scope>NUCLEOTIDE SEQUENCE</scope>
    <source>
        <strain evidence="1">JCM 4403</strain>
    </source>
</reference>
<dbReference type="Proteomes" id="UP000656732">
    <property type="component" value="Unassembled WGS sequence"/>
</dbReference>
<protein>
    <submittedName>
        <fullName evidence="1">Uncharacterized protein</fullName>
    </submittedName>
</protein>
<accession>A0A918C7T1</accession>
<sequence length="61" mass="6295">MVAVHGSHVGENVVVGHFQQMVVAVRAAVAQAAGPALAFRTDAGCEHVGNAVGNKATDVWW</sequence>
<proteinExistence type="predicted"/>
<comment type="caution">
    <text evidence="1">The sequence shown here is derived from an EMBL/GenBank/DDBJ whole genome shotgun (WGS) entry which is preliminary data.</text>
</comment>
<dbReference type="EMBL" id="BMTU01000022">
    <property type="protein sequence ID" value="GGR09035.1"/>
    <property type="molecule type" value="Genomic_DNA"/>
</dbReference>
<organism evidence="1 2">
    <name type="scientific">Streptomyces pilosus</name>
    <dbReference type="NCBI Taxonomy" id="28893"/>
    <lineage>
        <taxon>Bacteria</taxon>
        <taxon>Bacillati</taxon>
        <taxon>Actinomycetota</taxon>
        <taxon>Actinomycetes</taxon>
        <taxon>Kitasatosporales</taxon>
        <taxon>Streptomycetaceae</taxon>
        <taxon>Streptomyces</taxon>
    </lineage>
</organism>
<evidence type="ECO:0000313" key="1">
    <source>
        <dbReference type="EMBL" id="GGR09035.1"/>
    </source>
</evidence>
<keyword evidence="2" id="KW-1185">Reference proteome</keyword>
<gene>
    <name evidence="1" type="ORF">GCM10010280_66070</name>
</gene>
<reference evidence="1" key="2">
    <citation type="submission" date="2020-09" db="EMBL/GenBank/DDBJ databases">
        <authorList>
            <person name="Sun Q."/>
            <person name="Ohkuma M."/>
        </authorList>
    </citation>
    <scope>NUCLEOTIDE SEQUENCE</scope>
    <source>
        <strain evidence="1">JCM 4403</strain>
    </source>
</reference>
<evidence type="ECO:0000313" key="2">
    <source>
        <dbReference type="Proteomes" id="UP000656732"/>
    </source>
</evidence>
<dbReference type="AlphaFoldDB" id="A0A918C7T1"/>
<name>A0A918C7T1_9ACTN</name>